<gene>
    <name evidence="2" type="ORF">RMAR00112_LOCUS2180</name>
    <name evidence="3" type="ORF">RMAR00112_LOCUS2181</name>
    <name evidence="4" type="ORF">RMAR00112_LOCUS2182</name>
</gene>
<dbReference type="AlphaFoldDB" id="A0A7S2ZBV5"/>
<organism evidence="4">
    <name type="scientific">Rhodosorus marinus</name>
    <dbReference type="NCBI Taxonomy" id="101924"/>
    <lineage>
        <taxon>Eukaryota</taxon>
        <taxon>Rhodophyta</taxon>
        <taxon>Stylonematophyceae</taxon>
        <taxon>Stylonematales</taxon>
        <taxon>Stylonemataceae</taxon>
        <taxon>Rhodosorus</taxon>
    </lineage>
</organism>
<proteinExistence type="predicted"/>
<accession>A0A7S2ZBV5</accession>
<name>A0A7S2ZBV5_9RHOD</name>
<dbReference type="EMBL" id="HBHW01002911">
    <property type="protein sequence ID" value="CAE0034237.1"/>
    <property type="molecule type" value="Transcribed_RNA"/>
</dbReference>
<keyword evidence="1" id="KW-0812">Transmembrane</keyword>
<evidence type="ECO:0000313" key="4">
    <source>
        <dbReference type="EMBL" id="CAE0034238.1"/>
    </source>
</evidence>
<evidence type="ECO:0000256" key="1">
    <source>
        <dbReference type="SAM" id="Phobius"/>
    </source>
</evidence>
<reference evidence="4" key="1">
    <citation type="submission" date="2021-01" db="EMBL/GenBank/DDBJ databases">
        <authorList>
            <person name="Corre E."/>
            <person name="Pelletier E."/>
            <person name="Niang G."/>
            <person name="Scheremetjew M."/>
            <person name="Finn R."/>
            <person name="Kale V."/>
            <person name="Holt S."/>
            <person name="Cochrane G."/>
            <person name="Meng A."/>
            <person name="Brown T."/>
            <person name="Cohen L."/>
        </authorList>
    </citation>
    <scope>NUCLEOTIDE SEQUENCE</scope>
    <source>
        <strain evidence="4">CCMP 769</strain>
    </source>
</reference>
<sequence length="102" mass="10679">MDCSFVSSGSALFGRSCEKLRCNRSGARRLSALRMSAYSAVDSVGFGGKTLFGPGPIADATVRLALDIGPITNVNFETLALVAAMLAGVLVSSIIIWLIARQ</sequence>
<dbReference type="EMBL" id="HBHW01002908">
    <property type="protein sequence ID" value="CAE0034236.1"/>
    <property type="molecule type" value="Transcribed_RNA"/>
</dbReference>
<evidence type="ECO:0000313" key="3">
    <source>
        <dbReference type="EMBL" id="CAE0034237.1"/>
    </source>
</evidence>
<evidence type="ECO:0000313" key="2">
    <source>
        <dbReference type="EMBL" id="CAE0034236.1"/>
    </source>
</evidence>
<feature type="transmembrane region" description="Helical" evidence="1">
    <location>
        <begin position="79"/>
        <end position="100"/>
    </location>
</feature>
<keyword evidence="1" id="KW-0472">Membrane</keyword>
<keyword evidence="1" id="KW-1133">Transmembrane helix</keyword>
<dbReference type="EMBL" id="HBHW01002913">
    <property type="protein sequence ID" value="CAE0034238.1"/>
    <property type="molecule type" value="Transcribed_RNA"/>
</dbReference>
<protein>
    <submittedName>
        <fullName evidence="4">Uncharacterized protein</fullName>
    </submittedName>
</protein>